<keyword evidence="1" id="KW-0472">Membrane</keyword>
<name>A0A2A4F826_9BURK</name>
<dbReference type="EMBL" id="MTZV01000001">
    <property type="protein sequence ID" value="PCE28810.1"/>
    <property type="molecule type" value="Genomic_DNA"/>
</dbReference>
<proteinExistence type="predicted"/>
<evidence type="ECO:0000256" key="1">
    <source>
        <dbReference type="SAM" id="Phobius"/>
    </source>
</evidence>
<dbReference type="Proteomes" id="UP000218022">
    <property type="component" value="Unassembled WGS sequence"/>
</dbReference>
<evidence type="ECO:0008006" key="4">
    <source>
        <dbReference type="Google" id="ProtNLM"/>
    </source>
</evidence>
<feature type="transmembrane region" description="Helical" evidence="1">
    <location>
        <begin position="96"/>
        <end position="114"/>
    </location>
</feature>
<comment type="caution">
    <text evidence="2">The sequence shown here is derived from an EMBL/GenBank/DDBJ whole genome shotgun (WGS) entry which is preliminary data.</text>
</comment>
<keyword evidence="1" id="KW-1133">Transmembrane helix</keyword>
<accession>A0A2A4F826</accession>
<evidence type="ECO:0000313" key="2">
    <source>
        <dbReference type="EMBL" id="PCE28810.1"/>
    </source>
</evidence>
<organism evidence="2 3">
    <name type="scientific">Paraburkholderia acidicola</name>
    <dbReference type="NCBI Taxonomy" id="1912599"/>
    <lineage>
        <taxon>Bacteria</taxon>
        <taxon>Pseudomonadati</taxon>
        <taxon>Pseudomonadota</taxon>
        <taxon>Betaproteobacteria</taxon>
        <taxon>Burkholderiales</taxon>
        <taxon>Burkholderiaceae</taxon>
        <taxon>Paraburkholderia</taxon>
    </lineage>
</organism>
<reference evidence="2 3" key="1">
    <citation type="submission" date="2017-01" db="EMBL/GenBank/DDBJ databases">
        <title>Whole-Genome Shotgun Sequencing of Two beta-Proteobacterial Species in Search of the Bulgecin Biosynthetic Cluster.</title>
        <authorList>
            <person name="Horsman M.E."/>
            <person name="Marous D.R."/>
            <person name="Li R."/>
            <person name="Oliver R.A."/>
            <person name="Byun B."/>
            <person name="Emrich S.J."/>
            <person name="Boggess B."/>
            <person name="Townsend C.A."/>
            <person name="Mobashery S."/>
        </authorList>
    </citation>
    <scope>NUCLEOTIDE SEQUENCE [LARGE SCALE GENOMIC DNA]</scope>
    <source>
        <strain evidence="2 3">ATCC 31363</strain>
    </source>
</reference>
<sequence>MRTTPFTDPDVLSEADVQAFVDGSLSPERNEQVQRYLRTRPDEARRVGFYERLNREMQQSFEHIDGDVAQPPFATLARFSLIVAGCTGWLRQHLRAIVAALLLAVCAAGGWVWATRVPATVLDAGALMVLEHVLQPASVPAAAAAPLLHTTAPDLSSLGWQPVERSTAQVGPFARANGFIYRNSAGDFAVLLSVRDWTAPAQPQWQARRVGEVRLLGWTTAHTRFVLAGRAQMRGLMRAADLMTMR</sequence>
<gene>
    <name evidence="2" type="ORF">BWP39_01055</name>
</gene>
<keyword evidence="1" id="KW-0812">Transmembrane</keyword>
<evidence type="ECO:0000313" key="3">
    <source>
        <dbReference type="Proteomes" id="UP000218022"/>
    </source>
</evidence>
<protein>
    <recommendedName>
        <fullName evidence="4">Anti-sigma factor RsiW</fullName>
    </recommendedName>
</protein>
<dbReference type="RefSeq" id="WP_133116809.1">
    <property type="nucleotide sequence ID" value="NZ_MTZV01000001.1"/>
</dbReference>
<dbReference type="AlphaFoldDB" id="A0A2A4F826"/>